<dbReference type="GO" id="GO:0051539">
    <property type="term" value="F:4 iron, 4 sulfur cluster binding"/>
    <property type="evidence" value="ECO:0007669"/>
    <property type="project" value="UniProtKB-UniRule"/>
</dbReference>
<comment type="caution">
    <text evidence="5">The sequence shown here is derived from an EMBL/GenBank/DDBJ whole genome shotgun (WGS) entry which is preliminary data.</text>
</comment>
<keyword evidence="2" id="KW-0408">Iron</keyword>
<keyword evidence="2" id="KW-0963">Cytoplasm</keyword>
<dbReference type="SMART" id="SM00729">
    <property type="entry name" value="Elp3"/>
    <property type="match status" value="1"/>
</dbReference>
<evidence type="ECO:0000256" key="2">
    <source>
        <dbReference type="RuleBase" id="RU364116"/>
    </source>
</evidence>
<dbReference type="EMBL" id="SODV01000001">
    <property type="protein sequence ID" value="TDX00088.1"/>
    <property type="molecule type" value="Genomic_DNA"/>
</dbReference>
<accession>A0A4R8DQM0</accession>
<evidence type="ECO:0000256" key="3">
    <source>
        <dbReference type="SAM" id="MobiDB-lite"/>
    </source>
</evidence>
<gene>
    <name evidence="5" type="ORF">EDB95_1105</name>
</gene>
<dbReference type="GO" id="GO:0046872">
    <property type="term" value="F:metal ion binding"/>
    <property type="evidence" value="ECO:0007669"/>
    <property type="project" value="UniProtKB-UniRule"/>
</dbReference>
<comment type="similarity">
    <text evidence="1">Belongs to the anaerobic coproporphyrinogen-III oxidase family. HemW subfamily.</text>
</comment>
<dbReference type="PROSITE" id="PS51918">
    <property type="entry name" value="RADICAL_SAM"/>
    <property type="match status" value="1"/>
</dbReference>
<dbReference type="GO" id="GO:0004109">
    <property type="term" value="F:coproporphyrinogen oxidase activity"/>
    <property type="evidence" value="ECO:0007669"/>
    <property type="project" value="InterPro"/>
</dbReference>
<evidence type="ECO:0000313" key="5">
    <source>
        <dbReference type="EMBL" id="TDX00088.1"/>
    </source>
</evidence>
<dbReference type="InterPro" id="IPR007197">
    <property type="entry name" value="rSAM"/>
</dbReference>
<evidence type="ECO:0000313" key="6">
    <source>
        <dbReference type="Proteomes" id="UP000294498"/>
    </source>
</evidence>
<comment type="subcellular location">
    <subcellularLocation>
        <location evidence="2">Cytoplasm</location>
    </subcellularLocation>
</comment>
<dbReference type="RefSeq" id="WP_133991349.1">
    <property type="nucleotide sequence ID" value="NZ_SODV01000001.1"/>
</dbReference>
<dbReference type="GO" id="GO:0005737">
    <property type="term" value="C:cytoplasm"/>
    <property type="evidence" value="ECO:0007669"/>
    <property type="project" value="UniProtKB-SubCell"/>
</dbReference>
<keyword evidence="2" id="KW-0349">Heme</keyword>
<feature type="compositionally biased region" description="Low complexity" evidence="3">
    <location>
        <begin position="56"/>
        <end position="69"/>
    </location>
</feature>
<protein>
    <recommendedName>
        <fullName evidence="2">Heme chaperone HemW</fullName>
    </recommendedName>
</protein>
<evidence type="ECO:0000256" key="1">
    <source>
        <dbReference type="ARBA" id="ARBA00006100"/>
    </source>
</evidence>
<keyword evidence="2" id="KW-0479">Metal-binding</keyword>
<dbReference type="Proteomes" id="UP000294498">
    <property type="component" value="Unassembled WGS sequence"/>
</dbReference>
<keyword evidence="6" id="KW-1185">Reference proteome</keyword>
<feature type="region of interest" description="Disordered" evidence="3">
    <location>
        <begin position="53"/>
        <end position="75"/>
    </location>
</feature>
<dbReference type="GO" id="GO:0006779">
    <property type="term" value="P:porphyrin-containing compound biosynthetic process"/>
    <property type="evidence" value="ECO:0007669"/>
    <property type="project" value="InterPro"/>
</dbReference>
<dbReference type="SFLD" id="SFLDS00029">
    <property type="entry name" value="Radical_SAM"/>
    <property type="match status" value="1"/>
</dbReference>
<dbReference type="InterPro" id="IPR006638">
    <property type="entry name" value="Elp3/MiaA/NifB-like_rSAM"/>
</dbReference>
<name>A0A4R8DQM0_9BACT</name>
<keyword evidence="2" id="KW-0143">Chaperone</keyword>
<dbReference type="AlphaFoldDB" id="A0A4R8DQM0"/>
<dbReference type="Pfam" id="PF04055">
    <property type="entry name" value="Radical_SAM"/>
    <property type="match status" value="1"/>
</dbReference>
<dbReference type="PANTHER" id="PTHR13932:SF5">
    <property type="entry name" value="RADICAL S-ADENOSYL METHIONINE DOMAIN-CONTAINING PROTEIN 1, MITOCHONDRIAL"/>
    <property type="match status" value="1"/>
</dbReference>
<dbReference type="InterPro" id="IPR004559">
    <property type="entry name" value="HemW-like"/>
</dbReference>
<comment type="function">
    <text evidence="2">Probably acts as a heme chaperone, transferring heme to an unknown acceptor. Binds one molecule of heme per monomer, possibly covalently. Binds 1 [4Fe-4S] cluster. The cluster is coordinated with 3 cysteines and an exchangeable S-adenosyl-L-methionine.</text>
</comment>
<dbReference type="SFLD" id="SFLDF00562">
    <property type="entry name" value="HemN-like__clustered_with_heat"/>
    <property type="match status" value="1"/>
</dbReference>
<sequence>MAGIYIHIPFCRKACHYCNFHFSTSLGTIDRMVDALIREMDLAAGFLEGAAGAGREGAAPRSSGTAAGAGDAGRKGAPHVGTVYLGGGTPSLLPDTALQRLLDAVRHRYAVAEGAEVTLEANPDDIGAEKLEAWKRAGINRLSIGVQSFRDADLQWMNRAHNAGQAREAIRAARAAGFDHDSIDLIYGTPGLSDDALKENLAEAIALGCPHLSCYALTVEPRTALDKDIRRGKMPPIDPEVQARQFLLVMDTLKDAGYEHYEISNFALPGHRSRHNSSYWQGVPYLGLGPSAHSFDGRNRRWNVSNNALYLEAIAKGEIPFEVEALTPVQRLNEYIMISIRTMEGLDLERVEREWGKAERGIIEQQAKSMEAKGWMLSAGSNRILTKEGKLFADGIASDLFFEEPAAGEADPG</sequence>
<keyword evidence="2" id="KW-0411">Iron-sulfur</keyword>
<evidence type="ECO:0000259" key="4">
    <source>
        <dbReference type="PROSITE" id="PS51918"/>
    </source>
</evidence>
<dbReference type="InterPro" id="IPR058240">
    <property type="entry name" value="rSAM_sf"/>
</dbReference>
<dbReference type="PANTHER" id="PTHR13932">
    <property type="entry name" value="COPROPORPHYRINIGEN III OXIDASE"/>
    <property type="match status" value="1"/>
</dbReference>
<dbReference type="SFLD" id="SFLDG01065">
    <property type="entry name" value="anaerobic_coproporphyrinogen-I"/>
    <property type="match status" value="1"/>
</dbReference>
<dbReference type="CDD" id="cd01335">
    <property type="entry name" value="Radical_SAM"/>
    <property type="match status" value="1"/>
</dbReference>
<dbReference type="NCBIfam" id="TIGR00539">
    <property type="entry name" value="hemN_rel"/>
    <property type="match status" value="1"/>
</dbReference>
<reference evidence="5 6" key="1">
    <citation type="submission" date="2019-03" db="EMBL/GenBank/DDBJ databases">
        <title>Genomic Encyclopedia of Type Strains, Phase IV (KMG-IV): sequencing the most valuable type-strain genomes for metagenomic binning, comparative biology and taxonomic classification.</title>
        <authorList>
            <person name="Goeker M."/>
        </authorList>
    </citation>
    <scope>NUCLEOTIDE SEQUENCE [LARGE SCALE GENOMIC DNA]</scope>
    <source>
        <strain evidence="5 6">DSM 100059</strain>
    </source>
</reference>
<keyword evidence="2" id="KW-0949">S-adenosyl-L-methionine</keyword>
<keyword evidence="2" id="KW-0004">4Fe-4S</keyword>
<dbReference type="Gene3D" id="3.30.750.200">
    <property type="match status" value="1"/>
</dbReference>
<organism evidence="5 6">
    <name type="scientific">Dinghuibacter silviterrae</name>
    <dbReference type="NCBI Taxonomy" id="1539049"/>
    <lineage>
        <taxon>Bacteria</taxon>
        <taxon>Pseudomonadati</taxon>
        <taxon>Bacteroidota</taxon>
        <taxon>Chitinophagia</taxon>
        <taxon>Chitinophagales</taxon>
        <taxon>Chitinophagaceae</taxon>
        <taxon>Dinghuibacter</taxon>
    </lineage>
</organism>
<proteinExistence type="inferred from homology"/>
<dbReference type="SUPFAM" id="SSF102114">
    <property type="entry name" value="Radical SAM enzymes"/>
    <property type="match status" value="2"/>
</dbReference>
<feature type="domain" description="Radical SAM core" evidence="4">
    <location>
        <begin position="1"/>
        <end position="259"/>
    </location>
</feature>
<dbReference type="OrthoDB" id="9808022at2"/>
<dbReference type="InterPro" id="IPR034505">
    <property type="entry name" value="Coproporphyrinogen-III_oxidase"/>
</dbReference>